<reference evidence="1" key="1">
    <citation type="submission" date="2018-02" db="EMBL/GenBank/DDBJ databases">
        <title>Rhizophora mucronata_Transcriptome.</title>
        <authorList>
            <person name="Meera S.P."/>
            <person name="Sreeshan A."/>
            <person name="Augustine A."/>
        </authorList>
    </citation>
    <scope>NUCLEOTIDE SEQUENCE</scope>
    <source>
        <tissue evidence="1">Leaf</tissue>
    </source>
</reference>
<proteinExistence type="predicted"/>
<protein>
    <submittedName>
        <fullName evidence="1">Acylamino-acid-releasing enzyme</fullName>
    </submittedName>
</protein>
<name>A0A2P2LK41_RHIMU</name>
<sequence length="46" mass="5490">MIYSCEHIIDILCILAKKIIVQTFKCFRKYSKRILIVLFKNKSAKQ</sequence>
<dbReference type="EMBL" id="GGEC01037855">
    <property type="protein sequence ID" value="MBX18339.1"/>
    <property type="molecule type" value="Transcribed_RNA"/>
</dbReference>
<dbReference type="AlphaFoldDB" id="A0A2P2LK41"/>
<organism evidence="1">
    <name type="scientific">Rhizophora mucronata</name>
    <name type="common">Asiatic mangrove</name>
    <dbReference type="NCBI Taxonomy" id="61149"/>
    <lineage>
        <taxon>Eukaryota</taxon>
        <taxon>Viridiplantae</taxon>
        <taxon>Streptophyta</taxon>
        <taxon>Embryophyta</taxon>
        <taxon>Tracheophyta</taxon>
        <taxon>Spermatophyta</taxon>
        <taxon>Magnoliopsida</taxon>
        <taxon>eudicotyledons</taxon>
        <taxon>Gunneridae</taxon>
        <taxon>Pentapetalae</taxon>
        <taxon>rosids</taxon>
        <taxon>fabids</taxon>
        <taxon>Malpighiales</taxon>
        <taxon>Rhizophoraceae</taxon>
        <taxon>Rhizophora</taxon>
    </lineage>
</organism>
<accession>A0A2P2LK41</accession>
<evidence type="ECO:0000313" key="1">
    <source>
        <dbReference type="EMBL" id="MBX18339.1"/>
    </source>
</evidence>